<dbReference type="PRINTS" id="PR00111">
    <property type="entry name" value="ABHYDROLASE"/>
</dbReference>
<dbReference type="PANTHER" id="PTHR43798">
    <property type="entry name" value="MONOACYLGLYCEROL LIPASE"/>
    <property type="match status" value="1"/>
</dbReference>
<dbReference type="InterPro" id="IPR029058">
    <property type="entry name" value="AB_hydrolase_fold"/>
</dbReference>
<sequence length="318" mass="36327">MLSWRLITVPLKILLAIIVLYVVWVLFAFRDIPISELEKKYGGNNLQRFDIDGVSLAYKVEGQGPAIVLIHSHYWTMRFWQPWVDVLKENYTVIRYDLTSHGLTGPDPTEDYSRKRASVLLEGLMDHIGVDKFSLVGSSTGGAIAFYYTATRPEQVRDLVMINTPGMPRLTNKYMERGLPSWGGYIFYLLPQEIFRGFLQAPVVDKDLITDEVLTEFHEMYRGSGNRMAEFHRMRGWEKTDPAPLLKNITVPTMVMWGEDNPQLPVESVDLFEERLINAERVEKVIYPDVGHIVPFEIPGQSLADVETFIAANLEGAQ</sequence>
<dbReference type="InterPro" id="IPR000073">
    <property type="entry name" value="AB_hydrolase_1"/>
</dbReference>
<dbReference type="Proteomes" id="UP000193450">
    <property type="component" value="Chromosome"/>
</dbReference>
<dbReference type="Gene3D" id="3.40.50.1820">
    <property type="entry name" value="alpha/beta hydrolase"/>
    <property type="match status" value="1"/>
</dbReference>
<feature type="domain" description="AB hydrolase-1" evidence="2">
    <location>
        <begin position="65"/>
        <end position="297"/>
    </location>
</feature>
<evidence type="ECO:0000256" key="1">
    <source>
        <dbReference type="SAM" id="Phobius"/>
    </source>
</evidence>
<proteinExistence type="predicted"/>
<name>A0A1X9NDV4_9GAMM</name>
<feature type="transmembrane region" description="Helical" evidence="1">
    <location>
        <begin position="6"/>
        <end position="29"/>
    </location>
</feature>
<dbReference type="RefSeq" id="WP_085758749.1">
    <property type="nucleotide sequence ID" value="NZ_CP019343.1"/>
</dbReference>
<accession>A0A1X9NDV4</accession>
<dbReference type="OrthoDB" id="2086224at2"/>
<dbReference type="InterPro" id="IPR050266">
    <property type="entry name" value="AB_hydrolase_sf"/>
</dbReference>
<dbReference type="KEGG" id="osg:BST96_10995"/>
<protein>
    <recommendedName>
        <fullName evidence="2">AB hydrolase-1 domain-containing protein</fullName>
    </recommendedName>
</protein>
<keyword evidence="1" id="KW-0472">Membrane</keyword>
<keyword evidence="4" id="KW-1185">Reference proteome</keyword>
<evidence type="ECO:0000313" key="3">
    <source>
        <dbReference type="EMBL" id="ARN74602.1"/>
    </source>
</evidence>
<evidence type="ECO:0000313" key="4">
    <source>
        <dbReference type="Proteomes" id="UP000193450"/>
    </source>
</evidence>
<keyword evidence="1" id="KW-1133">Transmembrane helix</keyword>
<evidence type="ECO:0000259" key="2">
    <source>
        <dbReference type="Pfam" id="PF00561"/>
    </source>
</evidence>
<dbReference type="EMBL" id="CP019343">
    <property type="protein sequence ID" value="ARN74602.1"/>
    <property type="molecule type" value="Genomic_DNA"/>
</dbReference>
<keyword evidence="1" id="KW-0812">Transmembrane</keyword>
<dbReference type="AlphaFoldDB" id="A0A1X9NDV4"/>
<reference evidence="3 4" key="1">
    <citation type="submission" date="2016-11" db="EMBL/GenBank/DDBJ databases">
        <title>Trade-off between light-utilization and light-protection in marine flavobacteria.</title>
        <authorList>
            <person name="Kumagai Y."/>
        </authorList>
    </citation>
    <scope>NUCLEOTIDE SEQUENCE [LARGE SCALE GENOMIC DNA]</scope>
    <source>
        <strain evidence="3 4">NBRC 107125</strain>
    </source>
</reference>
<dbReference type="STRING" id="716816.BST96_10995"/>
<gene>
    <name evidence="3" type="ORF">BST96_10995</name>
</gene>
<dbReference type="Pfam" id="PF00561">
    <property type="entry name" value="Abhydrolase_1"/>
    <property type="match status" value="1"/>
</dbReference>
<organism evidence="3 4">
    <name type="scientific">Oceanicoccus sagamiensis</name>
    <dbReference type="NCBI Taxonomy" id="716816"/>
    <lineage>
        <taxon>Bacteria</taxon>
        <taxon>Pseudomonadati</taxon>
        <taxon>Pseudomonadota</taxon>
        <taxon>Gammaproteobacteria</taxon>
        <taxon>Cellvibrionales</taxon>
        <taxon>Spongiibacteraceae</taxon>
        <taxon>Oceanicoccus</taxon>
    </lineage>
</organism>
<dbReference type="SUPFAM" id="SSF53474">
    <property type="entry name" value="alpha/beta-Hydrolases"/>
    <property type="match status" value="1"/>
</dbReference>